<evidence type="ECO:0000256" key="7">
    <source>
        <dbReference type="ARBA" id="ARBA00022884"/>
    </source>
</evidence>
<dbReference type="InParanoid" id="A0A066VZG2"/>
<evidence type="ECO:0000256" key="2">
    <source>
        <dbReference type="ARBA" id="ARBA00022517"/>
    </source>
</evidence>
<evidence type="ECO:0000313" key="15">
    <source>
        <dbReference type="EMBL" id="KDN43905.1"/>
    </source>
</evidence>
<sequence>MPSSETSIKFDVKGKGKDNDSDQDSLSSYTFASLGVSQALIRSLSHLSIHTPTPIQALTIPPILASSSAIASSSAAVPRDVIGGAQTGAGKTLCFALPILQGLYVDPVAGFALVLTPTRELAVQLHEQFLAVAQGVKHGGASMGLNCALVVGGVDQLRQASQLADSRPHVIVATPGRLVDILQSNAAAVGGLLSRCRFVVLDEADRLLTKSFAPQLQYLFNDVLPPAERRQTLLFTATLTEAIDALVKKGQEDAESALRRLPAGEARPKKGPPLVCKIEQPTTTPEMLIQRYILVPSHMREVHLFHLLKHSPAGRRIRAPSDATEADATADDSGDKNAAEDVFDDDAAQGQEEGYDSDDEDEVQSRLKATPTIIFVNRSLVAEQLSRLLTQLSIPNVSLHSLLPQSTRFANLHAFRAHRVPILVSTDVGSRGLDIPEVQCVVNFDVPANWEDYVHRVGRTARNGKSGWAVSFVTERDVELIQSIEAKIGVQLKELKGYTDTAGTQGRKKVGEERILEKLNKVMTAKRTAKLEMQDEKFGETRERNKRKAELAAAAASGNKKRKKAKLRKE</sequence>
<dbReference type="GO" id="GO:0042254">
    <property type="term" value="P:ribosome biogenesis"/>
    <property type="evidence" value="ECO:0007669"/>
    <property type="project" value="UniProtKB-KW"/>
</dbReference>
<dbReference type="InterPro" id="IPR027417">
    <property type="entry name" value="P-loop_NTPase"/>
</dbReference>
<feature type="compositionally biased region" description="Basic residues" evidence="11">
    <location>
        <begin position="559"/>
        <end position="570"/>
    </location>
</feature>
<protein>
    <submittedName>
        <fullName evidence="15">DEAD-domain-containing protein</fullName>
    </submittedName>
</protein>
<dbReference type="STRING" id="1037660.A0A066VZG2"/>
<dbReference type="GO" id="GO:0003724">
    <property type="term" value="F:RNA helicase activity"/>
    <property type="evidence" value="ECO:0007669"/>
    <property type="project" value="InterPro"/>
</dbReference>
<dbReference type="RefSeq" id="XP_013242526.1">
    <property type="nucleotide sequence ID" value="XM_013387072.1"/>
</dbReference>
<dbReference type="Pfam" id="PF00271">
    <property type="entry name" value="Helicase_C"/>
    <property type="match status" value="1"/>
</dbReference>
<gene>
    <name evidence="15" type="ORF">K437DRAFT_257297</name>
</gene>
<dbReference type="EMBL" id="JMSN01000057">
    <property type="protein sequence ID" value="KDN43905.1"/>
    <property type="molecule type" value="Genomic_DNA"/>
</dbReference>
<proteinExistence type="inferred from homology"/>
<dbReference type="InterPro" id="IPR011545">
    <property type="entry name" value="DEAD/DEAH_box_helicase_dom"/>
</dbReference>
<evidence type="ECO:0000256" key="9">
    <source>
        <dbReference type="PROSITE-ProRule" id="PRU00552"/>
    </source>
</evidence>
<reference evidence="15 16" key="1">
    <citation type="submission" date="2014-05" db="EMBL/GenBank/DDBJ databases">
        <title>Draft genome sequence of a rare smut relative, Tilletiaria anomala UBC 951.</title>
        <authorList>
            <consortium name="DOE Joint Genome Institute"/>
            <person name="Toome M."/>
            <person name="Kuo A."/>
            <person name="Henrissat B."/>
            <person name="Lipzen A."/>
            <person name="Tritt A."/>
            <person name="Yoshinaga Y."/>
            <person name="Zane M."/>
            <person name="Barry K."/>
            <person name="Grigoriev I.V."/>
            <person name="Spatafora J.W."/>
            <person name="Aimea M.C."/>
        </authorList>
    </citation>
    <scope>NUCLEOTIDE SEQUENCE [LARGE SCALE GENOMIC DNA]</scope>
    <source>
        <strain evidence="15 16">UBC 951</strain>
    </source>
</reference>
<dbReference type="Gene3D" id="3.40.50.300">
    <property type="entry name" value="P-loop containing nucleotide triphosphate hydrolases"/>
    <property type="match status" value="2"/>
</dbReference>
<feature type="domain" description="Helicase C-terminal" evidence="13">
    <location>
        <begin position="362"/>
        <end position="503"/>
    </location>
</feature>
<comment type="caution">
    <text evidence="15">The sequence shown here is derived from an EMBL/GenBank/DDBJ whole genome shotgun (WGS) entry which is preliminary data.</text>
</comment>
<dbReference type="GeneID" id="25264661"/>
<dbReference type="GO" id="GO:0010467">
    <property type="term" value="P:gene expression"/>
    <property type="evidence" value="ECO:0007669"/>
    <property type="project" value="UniProtKB-ARBA"/>
</dbReference>
<keyword evidence="3 10" id="KW-0547">Nucleotide-binding</keyword>
<keyword evidence="4 10" id="KW-0378">Hydrolase</keyword>
<dbReference type="PROSITE" id="PS51192">
    <property type="entry name" value="HELICASE_ATP_BIND_1"/>
    <property type="match status" value="1"/>
</dbReference>
<dbReference type="SMART" id="SM00487">
    <property type="entry name" value="DEXDc"/>
    <property type="match status" value="1"/>
</dbReference>
<keyword evidence="5 10" id="KW-0347">Helicase</keyword>
<dbReference type="GO" id="GO:0005829">
    <property type="term" value="C:cytosol"/>
    <property type="evidence" value="ECO:0007669"/>
    <property type="project" value="TreeGrafter"/>
</dbReference>
<accession>A0A066VZG2</accession>
<feature type="region of interest" description="Disordered" evidence="11">
    <location>
        <begin position="533"/>
        <end position="570"/>
    </location>
</feature>
<dbReference type="SUPFAM" id="SSF52540">
    <property type="entry name" value="P-loop containing nucleoside triphosphate hydrolases"/>
    <property type="match status" value="1"/>
</dbReference>
<dbReference type="Pfam" id="PF00270">
    <property type="entry name" value="DEAD"/>
    <property type="match status" value="1"/>
</dbReference>
<evidence type="ECO:0000256" key="5">
    <source>
        <dbReference type="ARBA" id="ARBA00022806"/>
    </source>
</evidence>
<dbReference type="PROSITE" id="PS51194">
    <property type="entry name" value="HELICASE_CTER"/>
    <property type="match status" value="1"/>
</dbReference>
<evidence type="ECO:0000256" key="11">
    <source>
        <dbReference type="SAM" id="MobiDB-lite"/>
    </source>
</evidence>
<evidence type="ECO:0000256" key="3">
    <source>
        <dbReference type="ARBA" id="ARBA00022741"/>
    </source>
</evidence>
<evidence type="ECO:0000259" key="14">
    <source>
        <dbReference type="PROSITE" id="PS51195"/>
    </source>
</evidence>
<dbReference type="OMA" id="IMIFTDT"/>
<evidence type="ECO:0000259" key="13">
    <source>
        <dbReference type="PROSITE" id="PS51194"/>
    </source>
</evidence>
<feature type="region of interest" description="Disordered" evidence="11">
    <location>
        <begin position="315"/>
        <end position="339"/>
    </location>
</feature>
<keyword evidence="2" id="KW-0690">Ribosome biogenesis</keyword>
<feature type="short sequence motif" description="Q motif" evidence="9">
    <location>
        <begin position="29"/>
        <end position="57"/>
    </location>
</feature>
<comment type="similarity">
    <text evidence="10">Belongs to the DEAD box helicase family.</text>
</comment>
<keyword evidence="6 10" id="KW-0067">ATP-binding</keyword>
<evidence type="ECO:0000259" key="12">
    <source>
        <dbReference type="PROSITE" id="PS51192"/>
    </source>
</evidence>
<evidence type="ECO:0000256" key="10">
    <source>
        <dbReference type="RuleBase" id="RU000492"/>
    </source>
</evidence>
<dbReference type="OrthoDB" id="10261904at2759"/>
<organism evidence="15 16">
    <name type="scientific">Tilletiaria anomala (strain ATCC 24038 / CBS 436.72 / UBC 951)</name>
    <dbReference type="NCBI Taxonomy" id="1037660"/>
    <lineage>
        <taxon>Eukaryota</taxon>
        <taxon>Fungi</taxon>
        <taxon>Dikarya</taxon>
        <taxon>Basidiomycota</taxon>
        <taxon>Ustilaginomycotina</taxon>
        <taxon>Exobasidiomycetes</taxon>
        <taxon>Georgefischeriales</taxon>
        <taxon>Tilletiariaceae</taxon>
        <taxon>Tilletiaria</taxon>
    </lineage>
</organism>
<dbReference type="InterPro" id="IPR000629">
    <property type="entry name" value="RNA-helicase_DEAD-box_CS"/>
</dbReference>
<feature type="compositionally biased region" description="Basic and acidic residues" evidence="11">
    <location>
        <begin position="8"/>
        <end position="20"/>
    </location>
</feature>
<feature type="domain" description="DEAD-box RNA helicase Q" evidence="14">
    <location>
        <begin position="29"/>
        <end position="57"/>
    </location>
</feature>
<feature type="compositionally biased region" description="Basic and acidic residues" evidence="11">
    <location>
        <begin position="533"/>
        <end position="543"/>
    </location>
</feature>
<dbReference type="PROSITE" id="PS51195">
    <property type="entry name" value="Q_MOTIF"/>
    <property type="match status" value="1"/>
</dbReference>
<keyword evidence="7" id="KW-0694">RNA-binding</keyword>
<dbReference type="PANTHER" id="PTHR47959">
    <property type="entry name" value="ATP-DEPENDENT RNA HELICASE RHLE-RELATED"/>
    <property type="match status" value="1"/>
</dbReference>
<dbReference type="SMART" id="SM00490">
    <property type="entry name" value="HELICc"/>
    <property type="match status" value="1"/>
</dbReference>
<dbReference type="InterPro" id="IPR014001">
    <property type="entry name" value="Helicase_ATP-bd"/>
</dbReference>
<comment type="subcellular location">
    <subcellularLocation>
        <location evidence="1">Nucleus</location>
    </subcellularLocation>
</comment>
<dbReference type="GO" id="GO:0005524">
    <property type="term" value="F:ATP binding"/>
    <property type="evidence" value="ECO:0007669"/>
    <property type="project" value="UniProtKB-KW"/>
</dbReference>
<dbReference type="CDD" id="cd18787">
    <property type="entry name" value="SF2_C_DEAD"/>
    <property type="match status" value="1"/>
</dbReference>
<dbReference type="FunCoup" id="A0A066VZG2">
    <property type="interactions" value="333"/>
</dbReference>
<feature type="domain" description="Helicase ATP-binding" evidence="12">
    <location>
        <begin position="72"/>
        <end position="257"/>
    </location>
</feature>
<keyword evidence="16" id="KW-1185">Reference proteome</keyword>
<name>A0A066VZG2_TILAU</name>
<evidence type="ECO:0000256" key="6">
    <source>
        <dbReference type="ARBA" id="ARBA00022840"/>
    </source>
</evidence>
<dbReference type="PANTHER" id="PTHR47959:SF24">
    <property type="entry name" value="ATP-DEPENDENT RNA HELICASE"/>
    <property type="match status" value="1"/>
</dbReference>
<evidence type="ECO:0000256" key="8">
    <source>
        <dbReference type="ARBA" id="ARBA00023242"/>
    </source>
</evidence>
<keyword evidence="8" id="KW-0539">Nucleus</keyword>
<evidence type="ECO:0000313" key="16">
    <source>
        <dbReference type="Proteomes" id="UP000027361"/>
    </source>
</evidence>
<dbReference type="PROSITE" id="PS00039">
    <property type="entry name" value="DEAD_ATP_HELICASE"/>
    <property type="match status" value="1"/>
</dbReference>
<dbReference type="GO" id="GO:0005634">
    <property type="term" value="C:nucleus"/>
    <property type="evidence" value="ECO:0007669"/>
    <property type="project" value="UniProtKB-SubCell"/>
</dbReference>
<dbReference type="HOGENOM" id="CLU_003041_1_1_1"/>
<dbReference type="GO" id="GO:0016787">
    <property type="term" value="F:hydrolase activity"/>
    <property type="evidence" value="ECO:0007669"/>
    <property type="project" value="UniProtKB-KW"/>
</dbReference>
<dbReference type="GO" id="GO:0003723">
    <property type="term" value="F:RNA binding"/>
    <property type="evidence" value="ECO:0007669"/>
    <property type="project" value="UniProtKB-KW"/>
</dbReference>
<evidence type="ECO:0000256" key="4">
    <source>
        <dbReference type="ARBA" id="ARBA00022801"/>
    </source>
</evidence>
<dbReference type="InterPro" id="IPR014014">
    <property type="entry name" value="RNA_helicase_DEAD_Q_motif"/>
</dbReference>
<dbReference type="Proteomes" id="UP000027361">
    <property type="component" value="Unassembled WGS sequence"/>
</dbReference>
<feature type="region of interest" description="Disordered" evidence="11">
    <location>
        <begin position="1"/>
        <end position="23"/>
    </location>
</feature>
<evidence type="ECO:0000256" key="1">
    <source>
        <dbReference type="ARBA" id="ARBA00004123"/>
    </source>
</evidence>
<dbReference type="InterPro" id="IPR050079">
    <property type="entry name" value="DEAD_box_RNA_helicase"/>
</dbReference>
<dbReference type="AlphaFoldDB" id="A0A066VZG2"/>
<dbReference type="InterPro" id="IPR001650">
    <property type="entry name" value="Helicase_C-like"/>
</dbReference>